<feature type="region of interest" description="Disordered" evidence="1">
    <location>
        <begin position="1"/>
        <end position="119"/>
    </location>
</feature>
<comment type="caution">
    <text evidence="2">The sequence shown here is derived from an EMBL/GenBank/DDBJ whole genome shotgun (WGS) entry which is preliminary data.</text>
</comment>
<proteinExistence type="predicted"/>
<evidence type="ECO:0000256" key="1">
    <source>
        <dbReference type="SAM" id="MobiDB-lite"/>
    </source>
</evidence>
<dbReference type="EMBL" id="JAANBB010000126">
    <property type="protein sequence ID" value="KAF7549273.1"/>
    <property type="molecule type" value="Genomic_DNA"/>
</dbReference>
<evidence type="ECO:0000313" key="2">
    <source>
        <dbReference type="EMBL" id="KAF7549273.1"/>
    </source>
</evidence>
<keyword evidence="3" id="KW-1185">Reference proteome</keyword>
<accession>A0A9P5HC84</accession>
<evidence type="ECO:0000313" key="3">
    <source>
        <dbReference type="Proteomes" id="UP000722485"/>
    </source>
</evidence>
<reference evidence="2" key="1">
    <citation type="submission" date="2020-03" db="EMBL/GenBank/DDBJ databases">
        <title>Draft Genome Sequence of Cylindrodendrum hubeiense.</title>
        <authorList>
            <person name="Buettner E."/>
            <person name="Kellner H."/>
        </authorList>
    </citation>
    <scope>NUCLEOTIDE SEQUENCE</scope>
    <source>
        <strain evidence="2">IHI 201604</strain>
    </source>
</reference>
<dbReference type="AlphaFoldDB" id="A0A9P5HC84"/>
<protein>
    <submittedName>
        <fullName evidence="2">Uncharacterized protein</fullName>
    </submittedName>
</protein>
<organism evidence="2 3">
    <name type="scientific">Cylindrodendrum hubeiense</name>
    <dbReference type="NCBI Taxonomy" id="595255"/>
    <lineage>
        <taxon>Eukaryota</taxon>
        <taxon>Fungi</taxon>
        <taxon>Dikarya</taxon>
        <taxon>Ascomycota</taxon>
        <taxon>Pezizomycotina</taxon>
        <taxon>Sordariomycetes</taxon>
        <taxon>Hypocreomycetidae</taxon>
        <taxon>Hypocreales</taxon>
        <taxon>Nectriaceae</taxon>
        <taxon>Cylindrodendrum</taxon>
    </lineage>
</organism>
<feature type="compositionally biased region" description="Basic residues" evidence="1">
    <location>
        <begin position="101"/>
        <end position="113"/>
    </location>
</feature>
<gene>
    <name evidence="2" type="ORF">G7Z17_g6502</name>
</gene>
<feature type="compositionally biased region" description="Basic and acidic residues" evidence="1">
    <location>
        <begin position="1"/>
        <end position="13"/>
    </location>
</feature>
<name>A0A9P5HC84_9HYPO</name>
<sequence>MSQDDEREREISKLHAGYGDASVDTPAPVAHPRPATRRAQRSRPGAGPSMRRRQTGSLPGLPQSSFSPATPAPDAAANGHRRHVEAVAEVLLSQPDAGQQRPHKHHKQQKHRSSNAAPR</sequence>
<dbReference type="Proteomes" id="UP000722485">
    <property type="component" value="Unassembled WGS sequence"/>
</dbReference>